<name>A0A1W2AUY1_9RHOB</name>
<dbReference type="AlphaFoldDB" id="A0A1W2AUY1"/>
<reference evidence="1 2" key="1">
    <citation type="submission" date="2017-04" db="EMBL/GenBank/DDBJ databases">
        <authorList>
            <person name="Afonso C.L."/>
            <person name="Miller P.J."/>
            <person name="Scott M.A."/>
            <person name="Spackman E."/>
            <person name="Goraichik I."/>
            <person name="Dimitrov K.M."/>
            <person name="Suarez D.L."/>
            <person name="Swayne D.E."/>
        </authorList>
    </citation>
    <scope>NUCLEOTIDE SEQUENCE [LARGE SCALE GENOMIC DNA]</scope>
    <source>
        <strain evidence="1 2">CGMCC 1.12644</strain>
    </source>
</reference>
<sequence length="188" mass="21447">MRGIKPRKRAVSWCPFHAAEIIQNPNVSARIVPIPCLRINHLSMHDAQQHTLSESSPRIRGAIRCIVRATPYRKDTVKNGVRVLPHDAEYWPYRWRPVGGTEQTSRVAEQLGEARRPVQDSGGLIFERAAKRGELCIARPENRNILYYILYFRNLLIPWRSGVAARSISSTPTRRMQAVTNTKDPADI</sequence>
<gene>
    <name evidence="1" type="ORF">SAMN06295998_103309</name>
</gene>
<evidence type="ECO:0000313" key="2">
    <source>
        <dbReference type="Proteomes" id="UP000192330"/>
    </source>
</evidence>
<accession>A0A1W2AUY1</accession>
<evidence type="ECO:0000313" key="1">
    <source>
        <dbReference type="EMBL" id="SMC64529.1"/>
    </source>
</evidence>
<protein>
    <submittedName>
        <fullName evidence="1">Uncharacterized protein</fullName>
    </submittedName>
</protein>
<organism evidence="1 2">
    <name type="scientific">Primorskyibacter flagellatus</name>
    <dbReference type="NCBI Taxonomy" id="1387277"/>
    <lineage>
        <taxon>Bacteria</taxon>
        <taxon>Pseudomonadati</taxon>
        <taxon>Pseudomonadota</taxon>
        <taxon>Alphaproteobacteria</taxon>
        <taxon>Rhodobacterales</taxon>
        <taxon>Roseobacteraceae</taxon>
        <taxon>Primorskyibacter</taxon>
    </lineage>
</organism>
<dbReference type="EMBL" id="FWYD01000003">
    <property type="protein sequence ID" value="SMC64529.1"/>
    <property type="molecule type" value="Genomic_DNA"/>
</dbReference>
<proteinExistence type="predicted"/>
<dbReference type="Proteomes" id="UP000192330">
    <property type="component" value="Unassembled WGS sequence"/>
</dbReference>
<keyword evidence="2" id="KW-1185">Reference proteome</keyword>